<dbReference type="PROSITE" id="PS50103">
    <property type="entry name" value="ZF_C3H1"/>
    <property type="match status" value="2"/>
</dbReference>
<reference evidence="8 9" key="1">
    <citation type="submission" date="2024-05" db="EMBL/GenBank/DDBJ databases">
        <authorList>
            <person name="Wallberg A."/>
        </authorList>
    </citation>
    <scope>NUCLEOTIDE SEQUENCE [LARGE SCALE GENOMIC DNA]</scope>
</reference>
<evidence type="ECO:0000313" key="9">
    <source>
        <dbReference type="Proteomes" id="UP001497623"/>
    </source>
</evidence>
<gene>
    <name evidence="8" type="ORF">MNOR_LOCUS26470</name>
</gene>
<dbReference type="AlphaFoldDB" id="A0AAV2RQV8"/>
<dbReference type="SUPFAM" id="SSF57903">
    <property type="entry name" value="FYVE/PHD zinc finger"/>
    <property type="match status" value="3"/>
</dbReference>
<feature type="region of interest" description="Disordered" evidence="6">
    <location>
        <begin position="544"/>
        <end position="638"/>
    </location>
</feature>
<feature type="compositionally biased region" description="Basic and acidic residues" evidence="6">
    <location>
        <begin position="35"/>
        <end position="48"/>
    </location>
</feature>
<protein>
    <recommendedName>
        <fullName evidence="7">C3H1-type domain-containing protein</fullName>
    </recommendedName>
</protein>
<feature type="compositionally biased region" description="Basic and acidic residues" evidence="6">
    <location>
        <begin position="544"/>
        <end position="575"/>
    </location>
</feature>
<organism evidence="8 9">
    <name type="scientific">Meganyctiphanes norvegica</name>
    <name type="common">Northern krill</name>
    <name type="synonym">Thysanopoda norvegica</name>
    <dbReference type="NCBI Taxonomy" id="48144"/>
    <lineage>
        <taxon>Eukaryota</taxon>
        <taxon>Metazoa</taxon>
        <taxon>Ecdysozoa</taxon>
        <taxon>Arthropoda</taxon>
        <taxon>Crustacea</taxon>
        <taxon>Multicrustacea</taxon>
        <taxon>Malacostraca</taxon>
        <taxon>Eumalacostraca</taxon>
        <taxon>Eucarida</taxon>
        <taxon>Euphausiacea</taxon>
        <taxon>Euphausiidae</taxon>
        <taxon>Meganyctiphanes</taxon>
    </lineage>
</organism>
<feature type="region of interest" description="Disordered" evidence="6">
    <location>
        <begin position="412"/>
        <end position="433"/>
    </location>
</feature>
<dbReference type="GO" id="GO:0008270">
    <property type="term" value="F:zinc ion binding"/>
    <property type="evidence" value="ECO:0007669"/>
    <property type="project" value="UniProtKB-KW"/>
</dbReference>
<keyword evidence="9" id="KW-1185">Reference proteome</keyword>
<comment type="caution">
    <text evidence="8">The sequence shown here is derived from an EMBL/GenBank/DDBJ whole genome shotgun (WGS) entry which is preliminary data.</text>
</comment>
<feature type="domain" description="C3H1-type" evidence="7">
    <location>
        <begin position="671"/>
        <end position="693"/>
    </location>
</feature>
<evidence type="ECO:0000259" key="7">
    <source>
        <dbReference type="PROSITE" id="PS50103"/>
    </source>
</evidence>
<dbReference type="Pfam" id="PF00642">
    <property type="entry name" value="zf-CCCH"/>
    <property type="match status" value="1"/>
</dbReference>
<dbReference type="Gene3D" id="4.10.1000.10">
    <property type="entry name" value="Zinc finger, CCCH-type"/>
    <property type="match status" value="1"/>
</dbReference>
<name>A0AAV2RQV8_MEGNR</name>
<evidence type="ECO:0000256" key="3">
    <source>
        <dbReference type="ARBA" id="ARBA00022833"/>
    </source>
</evidence>
<evidence type="ECO:0000256" key="6">
    <source>
        <dbReference type="SAM" id="MobiDB-lite"/>
    </source>
</evidence>
<accession>A0AAV2RQV8</accession>
<dbReference type="InterPro" id="IPR036855">
    <property type="entry name" value="Znf_CCCH_sf"/>
</dbReference>
<keyword evidence="3 4" id="KW-0862">Zinc</keyword>
<keyword evidence="2 4" id="KW-0863">Zinc-finger</keyword>
<feature type="domain" description="C3H1-type" evidence="7">
    <location>
        <begin position="643"/>
        <end position="670"/>
    </location>
</feature>
<proteinExistence type="predicted"/>
<evidence type="ECO:0000313" key="8">
    <source>
        <dbReference type="EMBL" id="CAL4130318.1"/>
    </source>
</evidence>
<dbReference type="InterPro" id="IPR000571">
    <property type="entry name" value="Znf_CCCH"/>
</dbReference>
<dbReference type="SUPFAM" id="SSF90229">
    <property type="entry name" value="CCCH zinc finger"/>
    <property type="match status" value="1"/>
</dbReference>
<dbReference type="SMART" id="SM00356">
    <property type="entry name" value="ZnF_C3H1"/>
    <property type="match status" value="2"/>
</dbReference>
<feature type="zinc finger region" description="C3H1-type" evidence="4">
    <location>
        <begin position="671"/>
        <end position="693"/>
    </location>
</feature>
<dbReference type="EMBL" id="CAXKWB010026497">
    <property type="protein sequence ID" value="CAL4130318.1"/>
    <property type="molecule type" value="Genomic_DNA"/>
</dbReference>
<dbReference type="Proteomes" id="UP001497623">
    <property type="component" value="Unassembled WGS sequence"/>
</dbReference>
<evidence type="ECO:0000256" key="2">
    <source>
        <dbReference type="ARBA" id="ARBA00022771"/>
    </source>
</evidence>
<keyword evidence="1 4" id="KW-0479">Metal-binding</keyword>
<feature type="compositionally biased region" description="Polar residues" evidence="6">
    <location>
        <begin position="621"/>
        <end position="638"/>
    </location>
</feature>
<evidence type="ECO:0000256" key="1">
    <source>
        <dbReference type="ARBA" id="ARBA00022723"/>
    </source>
</evidence>
<evidence type="ECO:0000256" key="4">
    <source>
        <dbReference type="PROSITE-ProRule" id="PRU00723"/>
    </source>
</evidence>
<feature type="region of interest" description="Disordered" evidence="6">
    <location>
        <begin position="1"/>
        <end position="69"/>
    </location>
</feature>
<feature type="coiled-coil region" evidence="5">
    <location>
        <begin position="316"/>
        <end position="343"/>
    </location>
</feature>
<sequence>MARIPENGGTRRSGRPRNGNSIYEGYELNEPITTKTKEETQKELEEASKIPLPEEESETEKKATSMAGVRKKIKKVKKTNTPVENTQINTTDEEDNIEKEKNRECQECRKPHRYGIVCELCDKWSCRGCSELNKTEIKVIQQEKENISNLHWNCKPCMKRIEDKVDERHVESECEEEKKGCAKCKTEKETFIQCDYCKNWLCRKCEKLLKKQIDHIVEITGKTTGLTWACNRCEHDGEQLNKLTIVEHENRIAEHNKENETPEMTDCQNTECQRKEQQWLQKEQQWLRHSEDQYRKIEDQDKKQKLLISTIQDLTIQQREEEIKELKEKVKELTGIKESKEGEDDRRNEENGKTCGKCKKKSKEHIECKVCELNLCEKCSMMNKTEMNEQKQQIDQMWMCVECDHQQWEKENENEKRIQKEKEEPKMREPTLEEPRIEEIRKEEEPSKKELDLMERFGKLIRNDERYYGNEENGETCGKCEKKKKGHRIECKLCKLHFCEECSMMGKNGRNEQKQQIDQMWICVKCERQQKEIEKENEKRIKERREYRNENNDDKDSNRTQNERRYRQEGQERSTHWNSQNRSNYQYNQDRNNYQNKYNRNDYQSNHRKPTQGREREYQNHTRQNQMRAPSQRTETQYNVREQNRGRICKYFLRGECNYGDTCRYKHKIEECVYFKEGRCSFGKDCINIHRTNRQADQNRPIQKEEKSDNQNVGFILKQMADQMADQQQQFMKKMEDQIQRLR</sequence>
<dbReference type="InterPro" id="IPR011011">
    <property type="entry name" value="Znf_FYVE_PHD"/>
</dbReference>
<feature type="compositionally biased region" description="Low complexity" evidence="6">
    <location>
        <begin position="578"/>
        <end position="604"/>
    </location>
</feature>
<keyword evidence="5" id="KW-0175">Coiled coil</keyword>
<evidence type="ECO:0000256" key="5">
    <source>
        <dbReference type="SAM" id="Coils"/>
    </source>
</evidence>
<feature type="zinc finger region" description="C3H1-type" evidence="4">
    <location>
        <begin position="643"/>
        <end position="670"/>
    </location>
</feature>